<accession>A0AA86VVH7</accession>
<name>A0AA86VVH7_9FABA</name>
<evidence type="ECO:0000313" key="3">
    <source>
        <dbReference type="Proteomes" id="UP001189624"/>
    </source>
</evidence>
<proteinExistence type="predicted"/>
<dbReference type="AlphaFoldDB" id="A0AA86VVH7"/>
<protein>
    <recommendedName>
        <fullName evidence="1">F-box protein At3g26010-like beta-propeller domain-containing protein</fullName>
    </recommendedName>
</protein>
<dbReference type="PANTHER" id="PTHR35546">
    <property type="entry name" value="F-BOX PROTEIN INTERACTION DOMAIN PROTEIN-RELATED"/>
    <property type="match status" value="1"/>
</dbReference>
<sequence>MMDKLPDGLLGEILLQSPFPFLLHCKSFNKQFLRVISDPLFIHSRPTHPQSLPSAFERHALFLLFHLHLDSNYNKIMLFPVDSNNNTHILRGSDFLPRCWPLDWDRVKVKGTHYDLVLCRTHNYCYTNYFVCNPFTKQHVALPKLKKSHAQELPRVGFICDQSLSRFRVVHIPVNCFQYVSKFEVNLFSSETGEWTKFEVNMSAFEVGKALLSNTSRNIFIYNEKFVWWMGLHGFFVCDPFNGGVWKIIPMRIPCPFLDVSVQWNTCNGQVKACEISKTRSEVLVYEFVNFEEGSWFTKQYDFEEGEVNIKNMNLLAFHPHCENKMYLYSKKCIFLCDFENQKLECVFTARVDEDMRISNNVMSLVLPKWPSQILP</sequence>
<dbReference type="Gramene" id="rna-AYBTSS11_LOCUS1266">
    <property type="protein sequence ID" value="CAJ1825791.1"/>
    <property type="gene ID" value="gene-AYBTSS11_LOCUS1266"/>
</dbReference>
<gene>
    <name evidence="2" type="ORF">AYBTSS11_LOCUS1266</name>
</gene>
<feature type="domain" description="F-box protein At3g26010-like beta-propeller" evidence="1">
    <location>
        <begin position="116"/>
        <end position="362"/>
    </location>
</feature>
<dbReference type="InterPro" id="IPR055290">
    <property type="entry name" value="At3g26010-like"/>
</dbReference>
<keyword evidence="3" id="KW-1185">Reference proteome</keyword>
<dbReference type="Pfam" id="PF24750">
    <property type="entry name" value="b-prop_At3g26010-like"/>
    <property type="match status" value="1"/>
</dbReference>
<dbReference type="Proteomes" id="UP001189624">
    <property type="component" value="Chromosome 1"/>
</dbReference>
<dbReference type="EMBL" id="OY731398">
    <property type="protein sequence ID" value="CAJ1825791.1"/>
    <property type="molecule type" value="Genomic_DNA"/>
</dbReference>
<reference evidence="2" key="1">
    <citation type="submission" date="2023-10" db="EMBL/GenBank/DDBJ databases">
        <authorList>
            <person name="Domelevo Entfellner J.-B."/>
        </authorList>
    </citation>
    <scope>NUCLEOTIDE SEQUENCE</scope>
</reference>
<dbReference type="PANTHER" id="PTHR35546:SF130">
    <property type="entry name" value="EXPRESSED PROTEIN"/>
    <property type="match status" value="1"/>
</dbReference>
<dbReference type="InterPro" id="IPR056592">
    <property type="entry name" value="Beta-prop_At3g26010-like"/>
</dbReference>
<organism evidence="2 3">
    <name type="scientific">Sphenostylis stenocarpa</name>
    <dbReference type="NCBI Taxonomy" id="92480"/>
    <lineage>
        <taxon>Eukaryota</taxon>
        <taxon>Viridiplantae</taxon>
        <taxon>Streptophyta</taxon>
        <taxon>Embryophyta</taxon>
        <taxon>Tracheophyta</taxon>
        <taxon>Spermatophyta</taxon>
        <taxon>Magnoliopsida</taxon>
        <taxon>eudicotyledons</taxon>
        <taxon>Gunneridae</taxon>
        <taxon>Pentapetalae</taxon>
        <taxon>rosids</taxon>
        <taxon>fabids</taxon>
        <taxon>Fabales</taxon>
        <taxon>Fabaceae</taxon>
        <taxon>Papilionoideae</taxon>
        <taxon>50 kb inversion clade</taxon>
        <taxon>NPAAA clade</taxon>
        <taxon>indigoferoid/millettioid clade</taxon>
        <taxon>Phaseoleae</taxon>
        <taxon>Sphenostylis</taxon>
    </lineage>
</organism>
<evidence type="ECO:0000313" key="2">
    <source>
        <dbReference type="EMBL" id="CAJ1825791.1"/>
    </source>
</evidence>
<evidence type="ECO:0000259" key="1">
    <source>
        <dbReference type="Pfam" id="PF24750"/>
    </source>
</evidence>